<sequence>MHSTELHSTAYPPPEGDVKKGVDEANSPKSSYPFFGIHVKGKPRLEKFQNTFMTRLRPVYYYVAMAEQQPKNVVGQGLDRHANLRTPSMDVEGLIKDQSLALVACNVLLHQFEAWGTVSTLLAT</sequence>
<proteinExistence type="predicted"/>
<evidence type="ECO:0000313" key="3">
    <source>
        <dbReference type="Proteomes" id="UP000002624"/>
    </source>
</evidence>
<dbReference type="HOGENOM" id="CLU_2003241_0_0_1"/>
<dbReference type="Proteomes" id="UP000002624">
    <property type="component" value="Unassembled WGS sequence"/>
</dbReference>
<accession>C6H604</accession>
<evidence type="ECO:0000256" key="1">
    <source>
        <dbReference type="SAM" id="MobiDB-lite"/>
    </source>
</evidence>
<feature type="region of interest" description="Disordered" evidence="1">
    <location>
        <begin position="1"/>
        <end position="25"/>
    </location>
</feature>
<evidence type="ECO:0000313" key="2">
    <source>
        <dbReference type="EMBL" id="EER43825.1"/>
    </source>
</evidence>
<dbReference type="EMBL" id="GG692420">
    <property type="protein sequence ID" value="EER43825.1"/>
    <property type="molecule type" value="Genomic_DNA"/>
</dbReference>
<gene>
    <name evidence="2" type="ORF">HCDG_01855</name>
</gene>
<reference evidence="3" key="1">
    <citation type="submission" date="2009-05" db="EMBL/GenBank/DDBJ databases">
        <title>The genome sequence of Ajellomyces capsulatus strain H143.</title>
        <authorList>
            <person name="Champion M."/>
            <person name="Cuomo C.A."/>
            <person name="Ma L.-J."/>
            <person name="Henn M.R."/>
            <person name="Sil A."/>
            <person name="Goldman B."/>
            <person name="Young S.K."/>
            <person name="Kodira C.D."/>
            <person name="Zeng Q."/>
            <person name="Koehrsen M."/>
            <person name="Alvarado L."/>
            <person name="Berlin A.M."/>
            <person name="Borenstein D."/>
            <person name="Chen Z."/>
            <person name="Engels R."/>
            <person name="Freedman E."/>
            <person name="Gellesch M."/>
            <person name="Goldberg J."/>
            <person name="Griggs A."/>
            <person name="Gujja S."/>
            <person name="Heiman D.I."/>
            <person name="Hepburn T.A."/>
            <person name="Howarth C."/>
            <person name="Jen D."/>
            <person name="Larson L."/>
            <person name="Lewis B."/>
            <person name="Mehta T."/>
            <person name="Park D."/>
            <person name="Pearson M."/>
            <person name="Roberts A."/>
            <person name="Saif S."/>
            <person name="Shea T.D."/>
            <person name="Shenoy N."/>
            <person name="Sisk P."/>
            <person name="Stolte C."/>
            <person name="Sykes S."/>
            <person name="Walk T."/>
            <person name="White J."/>
            <person name="Yandava C."/>
            <person name="Klein B."/>
            <person name="McEwen J.G."/>
            <person name="Puccia R."/>
            <person name="Goldman G.H."/>
            <person name="Felipe M.S."/>
            <person name="Nino-Vega G."/>
            <person name="San-Blas G."/>
            <person name="Taylor J.W."/>
            <person name="Mendoza L."/>
            <person name="Galagan J.E."/>
            <person name="Nusbaum C."/>
            <person name="Birren B.W."/>
        </authorList>
    </citation>
    <scope>NUCLEOTIDE SEQUENCE [LARGE SCALE GENOMIC DNA]</scope>
    <source>
        <strain evidence="3">H143</strain>
    </source>
</reference>
<dbReference type="AlphaFoldDB" id="C6H604"/>
<name>C6H604_AJECH</name>
<protein>
    <submittedName>
        <fullName evidence="2">Uncharacterized protein</fullName>
    </submittedName>
</protein>
<dbReference type="VEuPathDB" id="FungiDB:HCDG_01855"/>
<organism evidence="2 3">
    <name type="scientific">Ajellomyces capsulatus (strain H143)</name>
    <name type="common">Darling's disease fungus</name>
    <name type="synonym">Histoplasma capsulatum</name>
    <dbReference type="NCBI Taxonomy" id="544712"/>
    <lineage>
        <taxon>Eukaryota</taxon>
        <taxon>Fungi</taxon>
        <taxon>Dikarya</taxon>
        <taxon>Ascomycota</taxon>
        <taxon>Pezizomycotina</taxon>
        <taxon>Eurotiomycetes</taxon>
        <taxon>Eurotiomycetidae</taxon>
        <taxon>Onygenales</taxon>
        <taxon>Ajellomycetaceae</taxon>
        <taxon>Histoplasma</taxon>
    </lineage>
</organism>